<keyword evidence="4" id="KW-0028">Amino-acid biosynthesis</keyword>
<dbReference type="Pfam" id="PF03807">
    <property type="entry name" value="F420_oxidored"/>
    <property type="match status" value="1"/>
</dbReference>
<gene>
    <name evidence="4 8" type="primary">proC</name>
    <name evidence="8" type="ORF">NFI95_13970</name>
</gene>
<organism evidence="8 9">
    <name type="scientific">Endosaccharibacter trunci</name>
    <dbReference type="NCBI Taxonomy" id="2812733"/>
    <lineage>
        <taxon>Bacteria</taxon>
        <taxon>Pseudomonadati</taxon>
        <taxon>Pseudomonadota</taxon>
        <taxon>Alphaproteobacteria</taxon>
        <taxon>Acetobacterales</taxon>
        <taxon>Acetobacteraceae</taxon>
        <taxon>Endosaccharibacter</taxon>
    </lineage>
</organism>
<dbReference type="InterPro" id="IPR029036">
    <property type="entry name" value="P5CR_dimer"/>
</dbReference>
<dbReference type="HAMAP" id="MF_01925">
    <property type="entry name" value="P5C_reductase"/>
    <property type="match status" value="1"/>
</dbReference>
<comment type="similarity">
    <text evidence="1 4">Belongs to the pyrroline-5-carboxylate reductase family.</text>
</comment>
<evidence type="ECO:0000313" key="9">
    <source>
        <dbReference type="Proteomes" id="UP001524587"/>
    </source>
</evidence>
<accession>A0ABT1W9X7</accession>
<dbReference type="PIRSF" id="PIRSF000193">
    <property type="entry name" value="Pyrrol-5-carb_rd"/>
    <property type="match status" value="1"/>
</dbReference>
<sequence>MSDSKAPIPPLLLVGCGRMGQAMLAGWNKDGLAPSWIVDPETELPKASQHRIARSAGDVPATFQPAAVILAIKPQVAEQAMRALSARIGNAVVLSIMAGRTLSGLREALPNAGGLVRAMPNTPAAIGRGVSVAVADRNTSASHRALCDRLLRAAGTVEWVEDEAQLDAVTAVSGSGPAYVFLLAELLEKAAMTQGLPPSLARTLARETVAGAGALLAAWPDQDAATLRRNVTSPNGTTQAALEVLMREENWPDATEKAIDAATRRSRELAS</sequence>
<evidence type="ECO:0000259" key="6">
    <source>
        <dbReference type="Pfam" id="PF03807"/>
    </source>
</evidence>
<evidence type="ECO:0000256" key="2">
    <source>
        <dbReference type="ARBA" id="ARBA00022857"/>
    </source>
</evidence>
<comment type="function">
    <text evidence="4">Catalyzes the reduction of 1-pyrroline-5-carboxylate (PCA) to L-proline.</text>
</comment>
<dbReference type="Proteomes" id="UP001524587">
    <property type="component" value="Unassembled WGS sequence"/>
</dbReference>
<dbReference type="InterPro" id="IPR008927">
    <property type="entry name" value="6-PGluconate_DH-like_C_sf"/>
</dbReference>
<comment type="catalytic activity">
    <reaction evidence="4">
        <text>L-proline + NADP(+) = (S)-1-pyrroline-5-carboxylate + NADPH + 2 H(+)</text>
        <dbReference type="Rhea" id="RHEA:14109"/>
        <dbReference type="ChEBI" id="CHEBI:15378"/>
        <dbReference type="ChEBI" id="CHEBI:17388"/>
        <dbReference type="ChEBI" id="CHEBI:57783"/>
        <dbReference type="ChEBI" id="CHEBI:58349"/>
        <dbReference type="ChEBI" id="CHEBI:60039"/>
        <dbReference type="EC" id="1.5.1.2"/>
    </reaction>
</comment>
<dbReference type="PANTHER" id="PTHR11645">
    <property type="entry name" value="PYRROLINE-5-CARBOXYLATE REDUCTASE"/>
    <property type="match status" value="1"/>
</dbReference>
<feature type="domain" description="Pyrroline-5-carboxylate reductase dimerisation" evidence="7">
    <location>
        <begin position="163"/>
        <end position="269"/>
    </location>
</feature>
<keyword evidence="3 4" id="KW-0560">Oxidoreductase</keyword>
<dbReference type="RefSeq" id="WP_422865029.1">
    <property type="nucleotide sequence ID" value="NZ_JAMSKV010000013.1"/>
</dbReference>
<dbReference type="EMBL" id="JAMSKV010000013">
    <property type="protein sequence ID" value="MCQ8279548.1"/>
    <property type="molecule type" value="Genomic_DNA"/>
</dbReference>
<comment type="pathway">
    <text evidence="4">Amino-acid biosynthesis; L-proline biosynthesis; L-proline from L-glutamate 5-semialdehyde: step 1/1.</text>
</comment>
<keyword evidence="4" id="KW-0641">Proline biosynthesis</keyword>
<dbReference type="PROSITE" id="PS51257">
    <property type="entry name" value="PROKAR_LIPOPROTEIN"/>
    <property type="match status" value="1"/>
</dbReference>
<evidence type="ECO:0000256" key="3">
    <source>
        <dbReference type="ARBA" id="ARBA00023002"/>
    </source>
</evidence>
<comment type="catalytic activity">
    <reaction evidence="4">
        <text>L-proline + NAD(+) = (S)-1-pyrroline-5-carboxylate + NADH + 2 H(+)</text>
        <dbReference type="Rhea" id="RHEA:14105"/>
        <dbReference type="ChEBI" id="CHEBI:15378"/>
        <dbReference type="ChEBI" id="CHEBI:17388"/>
        <dbReference type="ChEBI" id="CHEBI:57540"/>
        <dbReference type="ChEBI" id="CHEBI:57945"/>
        <dbReference type="ChEBI" id="CHEBI:60039"/>
        <dbReference type="EC" id="1.5.1.2"/>
    </reaction>
</comment>
<keyword evidence="2 4" id="KW-0521">NADP</keyword>
<dbReference type="NCBIfam" id="TIGR00112">
    <property type="entry name" value="proC"/>
    <property type="match status" value="1"/>
</dbReference>
<evidence type="ECO:0000259" key="7">
    <source>
        <dbReference type="Pfam" id="PF14748"/>
    </source>
</evidence>
<proteinExistence type="inferred from homology"/>
<dbReference type="Gene3D" id="3.40.50.720">
    <property type="entry name" value="NAD(P)-binding Rossmann-like Domain"/>
    <property type="match status" value="1"/>
</dbReference>
<dbReference type="InterPro" id="IPR028939">
    <property type="entry name" value="P5C_Rdtase_cat_N"/>
</dbReference>
<dbReference type="PANTHER" id="PTHR11645:SF0">
    <property type="entry name" value="PYRROLINE-5-CARBOXYLATE REDUCTASE 3"/>
    <property type="match status" value="1"/>
</dbReference>
<dbReference type="Pfam" id="PF14748">
    <property type="entry name" value="P5CR_dimer"/>
    <property type="match status" value="1"/>
</dbReference>
<keyword evidence="9" id="KW-1185">Reference proteome</keyword>
<dbReference type="InterPro" id="IPR036291">
    <property type="entry name" value="NAD(P)-bd_dom_sf"/>
</dbReference>
<dbReference type="GO" id="GO:0004735">
    <property type="term" value="F:pyrroline-5-carboxylate reductase activity"/>
    <property type="evidence" value="ECO:0007669"/>
    <property type="project" value="UniProtKB-EC"/>
</dbReference>
<feature type="domain" description="Pyrroline-5-carboxylate reductase catalytic N-terminal" evidence="6">
    <location>
        <begin position="13"/>
        <end position="99"/>
    </location>
</feature>
<comment type="caution">
    <text evidence="8">The sequence shown here is derived from an EMBL/GenBank/DDBJ whole genome shotgun (WGS) entry which is preliminary data.</text>
</comment>
<name>A0ABT1W9X7_9PROT</name>
<dbReference type="Gene3D" id="1.10.3730.10">
    <property type="entry name" value="ProC C-terminal domain-like"/>
    <property type="match status" value="1"/>
</dbReference>
<dbReference type="EC" id="1.5.1.2" evidence="4 5"/>
<dbReference type="SUPFAM" id="SSF48179">
    <property type="entry name" value="6-phosphogluconate dehydrogenase C-terminal domain-like"/>
    <property type="match status" value="1"/>
</dbReference>
<protein>
    <recommendedName>
        <fullName evidence="4 5">Pyrroline-5-carboxylate reductase</fullName>
        <shortName evidence="4">P5C reductase</shortName>
        <shortName evidence="4">P5CR</shortName>
        <ecNumber evidence="4 5">1.5.1.2</ecNumber>
    </recommendedName>
    <alternativeName>
        <fullName evidence="4">PCA reductase</fullName>
    </alternativeName>
</protein>
<evidence type="ECO:0000256" key="1">
    <source>
        <dbReference type="ARBA" id="ARBA00005525"/>
    </source>
</evidence>
<reference evidence="8 9" key="1">
    <citation type="submission" date="2022-06" db="EMBL/GenBank/DDBJ databases">
        <title>Endosaccharibacter gen. nov., sp. nov., endophytic bacteria isolated from sugarcane.</title>
        <authorList>
            <person name="Pitiwittayakul N."/>
            <person name="Yukphan P."/>
            <person name="Charoenyingcharoen P."/>
            <person name="Tanasupawat S."/>
        </authorList>
    </citation>
    <scope>NUCLEOTIDE SEQUENCE [LARGE SCALE GENOMIC DNA]</scope>
    <source>
        <strain evidence="8 9">KSS8</strain>
    </source>
</reference>
<keyword evidence="4" id="KW-0963">Cytoplasm</keyword>
<dbReference type="SUPFAM" id="SSF51735">
    <property type="entry name" value="NAD(P)-binding Rossmann-fold domains"/>
    <property type="match status" value="1"/>
</dbReference>
<evidence type="ECO:0000313" key="8">
    <source>
        <dbReference type="EMBL" id="MCQ8279548.1"/>
    </source>
</evidence>
<evidence type="ECO:0000256" key="4">
    <source>
        <dbReference type="HAMAP-Rule" id="MF_01925"/>
    </source>
</evidence>
<dbReference type="InterPro" id="IPR000304">
    <property type="entry name" value="Pyrroline-COOH_reductase"/>
</dbReference>
<comment type="subcellular location">
    <subcellularLocation>
        <location evidence="4">Cytoplasm</location>
    </subcellularLocation>
</comment>
<evidence type="ECO:0000256" key="5">
    <source>
        <dbReference type="NCBIfam" id="TIGR00112"/>
    </source>
</evidence>